<dbReference type="AlphaFoldDB" id="A0A6A5QGH2"/>
<dbReference type="Proteomes" id="UP000800096">
    <property type="component" value="Unassembled WGS sequence"/>
</dbReference>
<evidence type="ECO:0000313" key="2">
    <source>
        <dbReference type="Proteomes" id="UP000800096"/>
    </source>
</evidence>
<proteinExistence type="predicted"/>
<accession>A0A6A5QGH2</accession>
<keyword evidence="2" id="KW-1185">Reference proteome</keyword>
<protein>
    <submittedName>
        <fullName evidence="1">Uncharacterized protein</fullName>
    </submittedName>
</protein>
<name>A0A6A5QGH2_AMPQU</name>
<dbReference type="EMBL" id="ML979137">
    <property type="protein sequence ID" value="KAF1914472.1"/>
    <property type="molecule type" value="Genomic_DNA"/>
</dbReference>
<gene>
    <name evidence="1" type="ORF">BDU57DRAFT_519487</name>
</gene>
<reference evidence="1" key="1">
    <citation type="journal article" date="2020" name="Stud. Mycol.">
        <title>101 Dothideomycetes genomes: a test case for predicting lifestyles and emergence of pathogens.</title>
        <authorList>
            <person name="Haridas S."/>
            <person name="Albert R."/>
            <person name="Binder M."/>
            <person name="Bloem J."/>
            <person name="Labutti K."/>
            <person name="Salamov A."/>
            <person name="Andreopoulos B."/>
            <person name="Baker S."/>
            <person name="Barry K."/>
            <person name="Bills G."/>
            <person name="Bluhm B."/>
            <person name="Cannon C."/>
            <person name="Castanera R."/>
            <person name="Culley D."/>
            <person name="Daum C."/>
            <person name="Ezra D."/>
            <person name="Gonzalez J."/>
            <person name="Henrissat B."/>
            <person name="Kuo A."/>
            <person name="Liang C."/>
            <person name="Lipzen A."/>
            <person name="Lutzoni F."/>
            <person name="Magnuson J."/>
            <person name="Mondo S."/>
            <person name="Nolan M."/>
            <person name="Ohm R."/>
            <person name="Pangilinan J."/>
            <person name="Park H.-J."/>
            <person name="Ramirez L."/>
            <person name="Alfaro M."/>
            <person name="Sun H."/>
            <person name="Tritt A."/>
            <person name="Yoshinaga Y."/>
            <person name="Zwiers L.-H."/>
            <person name="Turgeon B."/>
            <person name="Goodwin S."/>
            <person name="Spatafora J."/>
            <person name="Crous P."/>
            <person name="Grigoriev I."/>
        </authorList>
    </citation>
    <scope>NUCLEOTIDE SEQUENCE</scope>
    <source>
        <strain evidence="1">HMLAC05119</strain>
    </source>
</reference>
<evidence type="ECO:0000313" key="1">
    <source>
        <dbReference type="EMBL" id="KAF1914472.1"/>
    </source>
</evidence>
<organism evidence="1 2">
    <name type="scientific">Ampelomyces quisqualis</name>
    <name type="common">Powdery mildew agent</name>
    <dbReference type="NCBI Taxonomy" id="50730"/>
    <lineage>
        <taxon>Eukaryota</taxon>
        <taxon>Fungi</taxon>
        <taxon>Dikarya</taxon>
        <taxon>Ascomycota</taxon>
        <taxon>Pezizomycotina</taxon>
        <taxon>Dothideomycetes</taxon>
        <taxon>Pleosporomycetidae</taxon>
        <taxon>Pleosporales</taxon>
        <taxon>Pleosporineae</taxon>
        <taxon>Phaeosphaeriaceae</taxon>
        <taxon>Ampelomyces</taxon>
    </lineage>
</organism>
<sequence length="152" mass="16734">MPVLRLQYSFLQHSRKALPCSCSRTPNYTASSLTTIQNLASTLRSHTTLGIQNLRGGDGRFAKPMPHGPHRHVSLARSRSTFRLFAKLAGECTVWPVMAFNIPKVSCLTTGPHDTTTTGTAVSRAHDILCMHPRPADNWQSRVKLTSSPIAQ</sequence>